<evidence type="ECO:0000313" key="4">
    <source>
        <dbReference type="EMBL" id="KAI9178044.1"/>
    </source>
</evidence>
<dbReference type="InterPro" id="IPR002885">
    <property type="entry name" value="PPR_rpt"/>
</dbReference>
<dbReference type="Proteomes" id="UP001064489">
    <property type="component" value="Chromosome 5"/>
</dbReference>
<feature type="repeat" description="PPR" evidence="3">
    <location>
        <begin position="44"/>
        <end position="78"/>
    </location>
</feature>
<dbReference type="PANTHER" id="PTHR47941">
    <property type="entry name" value="PENTATRICOPEPTIDE REPEAT-CONTAINING PROTEIN 3, MITOCHONDRIAL"/>
    <property type="match status" value="1"/>
</dbReference>
<keyword evidence="5" id="KW-1185">Reference proteome</keyword>
<sequence length="112" mass="12504">MKANGIPADAITFTTLIHGLCCVGNWQEAKSLFIEMLNQGVQPTTVTYSVLIDELCKNGKMDDTNKLYELMIRRGVQPNTHTYSILMDGYCLGRIHDMEKLFVSMASRVGDA</sequence>
<keyword evidence="2" id="KW-0677">Repeat</keyword>
<dbReference type="AlphaFoldDB" id="A0AAD5NS25"/>
<evidence type="ECO:0000256" key="1">
    <source>
        <dbReference type="ARBA" id="ARBA00007626"/>
    </source>
</evidence>
<evidence type="ECO:0008006" key="6">
    <source>
        <dbReference type="Google" id="ProtNLM"/>
    </source>
</evidence>
<dbReference type="PROSITE" id="PS51375">
    <property type="entry name" value="PPR"/>
    <property type="match status" value="2"/>
</dbReference>
<dbReference type="NCBIfam" id="TIGR00756">
    <property type="entry name" value="PPR"/>
    <property type="match status" value="2"/>
</dbReference>
<name>A0AAD5NS25_ACENE</name>
<feature type="repeat" description="PPR" evidence="3">
    <location>
        <begin position="9"/>
        <end position="43"/>
    </location>
</feature>
<dbReference type="Pfam" id="PF13041">
    <property type="entry name" value="PPR_2"/>
    <property type="match status" value="1"/>
</dbReference>
<dbReference type="InterPro" id="IPR011990">
    <property type="entry name" value="TPR-like_helical_dom_sf"/>
</dbReference>
<comment type="caution">
    <text evidence="4">The sequence shown here is derived from an EMBL/GenBank/DDBJ whole genome shotgun (WGS) entry which is preliminary data.</text>
</comment>
<evidence type="ECO:0000256" key="3">
    <source>
        <dbReference type="PROSITE-ProRule" id="PRU00708"/>
    </source>
</evidence>
<reference evidence="4" key="2">
    <citation type="submission" date="2023-02" db="EMBL/GenBank/DDBJ databases">
        <authorList>
            <person name="Swenson N.G."/>
            <person name="Wegrzyn J.L."/>
            <person name="Mcevoy S.L."/>
        </authorList>
    </citation>
    <scope>NUCLEOTIDE SEQUENCE</scope>
    <source>
        <strain evidence="4">91603</strain>
        <tissue evidence="4">Leaf</tissue>
    </source>
</reference>
<reference evidence="4" key="1">
    <citation type="journal article" date="2022" name="Plant J.">
        <title>Strategies of tolerance reflected in two North American maple genomes.</title>
        <authorList>
            <person name="McEvoy S.L."/>
            <person name="Sezen U.U."/>
            <person name="Trouern-Trend A."/>
            <person name="McMahon S.M."/>
            <person name="Schaberg P.G."/>
            <person name="Yang J."/>
            <person name="Wegrzyn J.L."/>
            <person name="Swenson N.G."/>
        </authorList>
    </citation>
    <scope>NUCLEOTIDE SEQUENCE</scope>
    <source>
        <strain evidence="4">91603</strain>
    </source>
</reference>
<protein>
    <recommendedName>
        <fullName evidence="6">Pentatricopeptide repeat-containing protein</fullName>
    </recommendedName>
</protein>
<evidence type="ECO:0000256" key="2">
    <source>
        <dbReference type="ARBA" id="ARBA00022737"/>
    </source>
</evidence>
<comment type="similarity">
    <text evidence="1">Belongs to the PPR family. P subfamily.</text>
</comment>
<organism evidence="4 5">
    <name type="scientific">Acer negundo</name>
    <name type="common">Box elder</name>
    <dbReference type="NCBI Taxonomy" id="4023"/>
    <lineage>
        <taxon>Eukaryota</taxon>
        <taxon>Viridiplantae</taxon>
        <taxon>Streptophyta</taxon>
        <taxon>Embryophyta</taxon>
        <taxon>Tracheophyta</taxon>
        <taxon>Spermatophyta</taxon>
        <taxon>Magnoliopsida</taxon>
        <taxon>eudicotyledons</taxon>
        <taxon>Gunneridae</taxon>
        <taxon>Pentapetalae</taxon>
        <taxon>rosids</taxon>
        <taxon>malvids</taxon>
        <taxon>Sapindales</taxon>
        <taxon>Sapindaceae</taxon>
        <taxon>Hippocastanoideae</taxon>
        <taxon>Acereae</taxon>
        <taxon>Acer</taxon>
    </lineage>
</organism>
<dbReference type="EMBL" id="JAJSOW010000102">
    <property type="protein sequence ID" value="KAI9178044.1"/>
    <property type="molecule type" value="Genomic_DNA"/>
</dbReference>
<dbReference type="Gene3D" id="1.25.40.10">
    <property type="entry name" value="Tetratricopeptide repeat domain"/>
    <property type="match status" value="1"/>
</dbReference>
<accession>A0AAD5NS25</accession>
<evidence type="ECO:0000313" key="5">
    <source>
        <dbReference type="Proteomes" id="UP001064489"/>
    </source>
</evidence>
<dbReference type="Pfam" id="PF12854">
    <property type="entry name" value="PPR_1"/>
    <property type="match status" value="1"/>
</dbReference>
<gene>
    <name evidence="4" type="ORF">LWI28_022025</name>
</gene>
<proteinExistence type="inferred from homology"/>